<sequence>MEKILKPYTIIPESLYVQRDADKQVESIIADMGRPGYVLVSRQMGKTNLLLHAKSKLERNEDAFVYVDLSNIFETAKGCFQNIVDTAIDSYEKFDSVAEIIYRQRKELNDIPPHKQHTNELRLLLEAVQGGKLVIILDEIDALTKTSYSDQIFSQIRSMYFAARVNYKGFNNLTYILSGVVEPNEIIKDPKVSPFNIGQKIYLNDFSKKEFLDFLKIAKLNLNEDSINRIYYWTHGNPRMTWDVCADIESAIENIECSPNLVDNIVEKLYLKSYDKAPIDNIRELVSKDKELRNSIVEISYGNGKSISDKIKSKLYLSGIINYNDRDIIIKNQIIAEALSLGWIRSIEENEKGFINTALDYISQENYEEAFIAFEKYLEDNEFDEEESSLYYYYIGLAAFRTNKLEEASKYLEKSSFDKEDESKVFFNLHYIKGLVYYYRNMIEESLDALKIVIDGKKNDEIYLRALINYGSFSMVSKDIELKLKAQCIFESIAVEELPEKIKANESFVTELKSVAFYNLGVLANMKSDSDLATEYFYRAYEITNGKKASVIIALINIVDDYDERYKLIEGLANLIIDNKIKPSEINVEKPLDFSYEDFKELILLTFSLEDKTLFKRLVPYTVLLNYDSVAQCLYEISLINISKNHDWDGSIELLYDIYENRDNPLYNLTDNVKGQVIKLLAYTLDINTYPSLFEDYIECFEKDFLGKINFFDFGIFHKRIQDIIENKNYSKALYYVELIKSVSNEVSIDLKINYLLIYHHELNIFSYINDLKNGIAKASQILELSSKYKLSESELLSINNKNLIKKNAEKFLFIHTDKVINKQLNRKYGRNDKIKVLYKNGNVDIVKFKKIEADLKKGQCIVID</sequence>
<comment type="caution">
    <text evidence="1">The sequence shown here is derived from an EMBL/GenBank/DDBJ whole genome shotgun (WGS) entry which is preliminary data.</text>
</comment>
<dbReference type="SUPFAM" id="SSF48452">
    <property type="entry name" value="TPR-like"/>
    <property type="match status" value="1"/>
</dbReference>
<gene>
    <name evidence="1" type="ORF">CHA01nite_36370</name>
</gene>
<dbReference type="Gene3D" id="1.25.40.10">
    <property type="entry name" value="Tetratricopeptide repeat domain"/>
    <property type="match status" value="1"/>
</dbReference>
<reference evidence="1 2" key="1">
    <citation type="submission" date="2019-07" db="EMBL/GenBank/DDBJ databases">
        <title>Whole genome shotgun sequence of Chryseobacterium hagamense NBRC 105253.</title>
        <authorList>
            <person name="Hosoyama A."/>
            <person name="Uohara A."/>
            <person name="Ohji S."/>
            <person name="Ichikawa N."/>
        </authorList>
    </citation>
    <scope>NUCLEOTIDE SEQUENCE [LARGE SCALE GENOMIC DNA]</scope>
    <source>
        <strain evidence="1 2">NBRC 105253</strain>
    </source>
</reference>
<evidence type="ECO:0000313" key="1">
    <source>
        <dbReference type="EMBL" id="GEN77897.1"/>
    </source>
</evidence>
<dbReference type="InterPro" id="IPR019734">
    <property type="entry name" value="TPR_rpt"/>
</dbReference>
<dbReference type="Gene3D" id="3.40.50.300">
    <property type="entry name" value="P-loop containing nucleotide triphosphate hydrolases"/>
    <property type="match status" value="1"/>
</dbReference>
<accession>A0A511YRS7</accession>
<dbReference type="RefSeq" id="WP_146944103.1">
    <property type="nucleotide sequence ID" value="NZ_BJYJ01000036.1"/>
</dbReference>
<dbReference type="EMBL" id="BJYJ01000036">
    <property type="protein sequence ID" value="GEN77897.1"/>
    <property type="molecule type" value="Genomic_DNA"/>
</dbReference>
<keyword evidence="2" id="KW-1185">Reference proteome</keyword>
<dbReference type="Proteomes" id="UP000321863">
    <property type="component" value="Unassembled WGS sequence"/>
</dbReference>
<dbReference type="InterPro" id="IPR027417">
    <property type="entry name" value="P-loop_NTPase"/>
</dbReference>
<proteinExistence type="predicted"/>
<protein>
    <submittedName>
        <fullName evidence="1">Uncharacterized protein</fullName>
    </submittedName>
</protein>
<name>A0A511YRS7_9FLAO</name>
<evidence type="ECO:0000313" key="2">
    <source>
        <dbReference type="Proteomes" id="UP000321863"/>
    </source>
</evidence>
<dbReference type="SUPFAM" id="SSF52540">
    <property type="entry name" value="P-loop containing nucleoside triphosphate hydrolases"/>
    <property type="match status" value="1"/>
</dbReference>
<organism evidence="1 2">
    <name type="scientific">Chryseobacterium hagamense</name>
    <dbReference type="NCBI Taxonomy" id="395935"/>
    <lineage>
        <taxon>Bacteria</taxon>
        <taxon>Pseudomonadati</taxon>
        <taxon>Bacteroidota</taxon>
        <taxon>Flavobacteriia</taxon>
        <taxon>Flavobacteriales</taxon>
        <taxon>Weeksellaceae</taxon>
        <taxon>Chryseobacterium group</taxon>
        <taxon>Chryseobacterium</taxon>
    </lineage>
</organism>
<dbReference type="AlphaFoldDB" id="A0A511YRS7"/>
<dbReference type="OrthoDB" id="6395529at2"/>
<dbReference type="Pfam" id="PF14516">
    <property type="entry name" value="AAA_35"/>
    <property type="match status" value="1"/>
</dbReference>
<dbReference type="SMART" id="SM00028">
    <property type="entry name" value="TPR"/>
    <property type="match status" value="4"/>
</dbReference>
<dbReference type="InterPro" id="IPR011990">
    <property type="entry name" value="TPR-like_helical_dom_sf"/>
</dbReference>